<dbReference type="RefSeq" id="WP_246916775.1">
    <property type="nucleotide sequence ID" value="NZ_CP090145.1"/>
</dbReference>
<reference evidence="3" key="1">
    <citation type="submission" date="2021-12" db="EMBL/GenBank/DDBJ databases">
        <authorList>
            <person name="Cha I.-T."/>
            <person name="Lee K.-E."/>
            <person name="Park S.-J."/>
        </authorList>
    </citation>
    <scope>NUCLEOTIDE SEQUENCE</scope>
    <source>
        <strain evidence="3">YSM-43</strain>
    </source>
</reference>
<comment type="similarity">
    <text evidence="1">Belongs to the protease inhibitor I39 (alpha-2-macroglobulin) family. Bacterial alpha-2-macroglobulin subfamily.</text>
</comment>
<keyword evidence="4" id="KW-1185">Reference proteome</keyword>
<dbReference type="SMART" id="SM01360">
    <property type="entry name" value="A2M"/>
    <property type="match status" value="1"/>
</dbReference>
<gene>
    <name evidence="3" type="ORF">LXD69_01105</name>
</gene>
<evidence type="ECO:0000259" key="2">
    <source>
        <dbReference type="SMART" id="SM01360"/>
    </source>
</evidence>
<dbReference type="Pfam" id="PF13715">
    <property type="entry name" value="CarbopepD_reg_2"/>
    <property type="match status" value="1"/>
</dbReference>
<proteinExistence type="inferred from homology"/>
<protein>
    <submittedName>
        <fullName evidence="3">MG2 domain-containing protein</fullName>
    </submittedName>
</protein>
<dbReference type="Gene3D" id="2.60.40.1930">
    <property type="match status" value="1"/>
</dbReference>
<reference evidence="3" key="2">
    <citation type="submission" date="2022-04" db="EMBL/GenBank/DDBJ databases">
        <title>Complete Genome Sequence of Flavobacterium sediminilitoris YSM-43, Isolated from a Tidal Sediment.</title>
        <authorList>
            <person name="Lee P.A."/>
        </authorList>
    </citation>
    <scope>NUCLEOTIDE SEQUENCE</scope>
    <source>
        <strain evidence="3">YSM-43</strain>
    </source>
</reference>
<dbReference type="Gene3D" id="1.50.10.20">
    <property type="match status" value="1"/>
</dbReference>
<dbReference type="InterPro" id="IPR008930">
    <property type="entry name" value="Terpenoid_cyclase/PrenylTrfase"/>
</dbReference>
<feature type="domain" description="Alpha-2-macroglobulin" evidence="2">
    <location>
        <begin position="1405"/>
        <end position="1495"/>
    </location>
</feature>
<dbReference type="SUPFAM" id="SSF49464">
    <property type="entry name" value="Carboxypeptidase regulatory domain-like"/>
    <property type="match status" value="1"/>
</dbReference>
<dbReference type="SUPFAM" id="SSF56935">
    <property type="entry name" value="Porins"/>
    <property type="match status" value="1"/>
</dbReference>
<dbReference type="Pfam" id="PF00207">
    <property type="entry name" value="A2M"/>
    <property type="match status" value="1"/>
</dbReference>
<evidence type="ECO:0000313" key="4">
    <source>
        <dbReference type="Proteomes" id="UP000830454"/>
    </source>
</evidence>
<organism evidence="3 4">
    <name type="scientific">Flavobacterium sediminilitoris</name>
    <dbReference type="NCBI Taxonomy" id="2024526"/>
    <lineage>
        <taxon>Bacteria</taxon>
        <taxon>Pseudomonadati</taxon>
        <taxon>Bacteroidota</taxon>
        <taxon>Flavobacteriia</taxon>
        <taxon>Flavobacteriales</taxon>
        <taxon>Flavobacteriaceae</taxon>
        <taxon>Flavobacterium</taxon>
    </lineage>
</organism>
<dbReference type="InterPro" id="IPR041246">
    <property type="entry name" value="Bact_MG10"/>
</dbReference>
<sequence>MKNYFIFLFSLICTSLFSQSNYDNEWQEVYQHELDGKTRSAFQVVENIYKKAKRKKDKIQIIKTFFYTSKFTQALEEDAQSKIITNLNNEIREADETTKAILNCIYASILEDYYKQNSYTKIKNRTKIENENETNFLLWTSTKFESEIEKAYENTLQNRIILQQQNIIEFKDIFTISPDINAKNYTLYDYLWNELFTYRKNNKNNWEINRTNKNNTFIEKLYANPSTFTSASTDIVYNINFKKTIALLQQYEAYYSKNDIDKLDRAYSNRLNYIHSIFKNNILYIKELKSLEETTKDKYLQQQLRVDRAKYFNSITNKNSGKNYYNEVLVICDSVLKSRVNNNALAEAETLKNNILRKILNIQIKNTLYENENTRAFVTYKNIDTLTIHYFKIPKSFDAFKNTKKADSIFRDFIDKNKAVKTYTRILSNKKDYFTYTTEILLEKIPLGDYILVFQPNNQKLIKDNYEYQTITVSNIAFIKDSDDKYDYFYASDRKTGKPLQNIIIRNNEETKLTDALGKVGFKKNKYVKETSKNPNSDIYFIHKKDTLVSNYNKGWFYKKDKEDFEYEDFEAKAKVYFDRAIYRPGQKVYYKGIIIQNINGEKSIVPHLTVSVLIEDANSNTLKEYEVQTNEFGSFTGEFNLPKNILTGQFSVTINEPDNYENDKKYYDEKEDEHQFWDSVDFDYDNEFNFQVEEYKRPTFEVSFETIKENYTLSDTLKIIGNAKTLAGSNLTNATVNYTIIKRIYTNKYIENLEREDITDTFKTDSKGNFTISITANDSLVENKDIREINYTIEAEVIDLNGETRTASKYIKVGNQTLKLSVFTNPTLYKEEEDHLTITTTTLNDYPIDAKGKIEIYYIKKKQFLKPRLFSIPEIQSIVEKDFRKLFPNEPFDINDSKINEILIKTISFDTKNEKTVLLDFLKKLEKGNYKLIAKAFDSKNNQIEGTHSFELKSRKEIFEKSVLFTLKDITDIQSDHFEFEFQSVIPDLNIFSRFYIGKELDKEFVVQLTKGIGKLKIKKQASSKENLYFHFSTRYDNETFDRNYEISKEEIAKKLEFEILSLRNKIEPGSNESWSFKILNQELETEILASMYDSSLDQFTQKEWDTKLNFRNNYSSPNYPRKYEDKFKYIYFNKFDQSTKYYNYYIKNPKLNTFGFNFSDSYSKYAQEKYLKTIAQIAEVPKNAKTVIGTISDNLGPLAGATITVQGTKRGTTTDFDGNFTIQAETNEILTISYIGLIDTYYTVKGKNDTIYITLQEDTNALQEVVVLGYGVSREKKSLNYSTTTIRHDTIDDNSLFINYLNGYATGLEIKGSPGANLSIKIRDTNSISGNNEALIIVDGVPMSTEDFAKFKGSEIKSYTILKDASATVLYGSRASGGAIIITTKQALKEMTQVKTRTNFNETAFFFPQLQTNKEGKINFSFTSPESLTRWKLRLLGHNKKFETGYFQSDIVSQKNIMVMPNLPRFVREKDTITITTKVANMTNETKTGIAMLLLFDATNEKAIDSISLNLNNRKDFICKPKESVSVSWTITIPENLQGLQYKIVAKSGAFSDGEENILPVLSNKILITESIPLWVRENSKKEYVFENLKNNTLPTLQNHSFTLEYTTNPIWFAIESLPYLMEFEHECAEQTFSRYYANTLALEIINKNPKIADLFESYRTEKKQKNKLEINEELKSILLAETPWFFDSEEEIEKNKQLAYLFDLTTLKNKQEQTLEKLETKQLPSGGFPWFDGGEENSFITQHILSGIGHLNKLIPNAETTYKNIVSKSIPYLDNHFITKYEKNKKLFTNYSHTDIHFLYARSFFIDQYSVSKKLDSIIQLQLREVKKNWLTYSLYQKGQLALIFNRFGDVNISKKIITHLKETASLNEDLGMYWVENKNSWHWHQSSVETQALLIEAFNEVANDITSVDLMKVWLLKNKQNKNWSTTKATTEAIYAILLQGKNWTTIEDKTKFKIGNEKTLNQKLSKKEKEATTGYIKINWKANEITTDMANISIQNKSDIPSYGGIYWQYFKNLEEIKESTNQILNIKKELFRKENTPKGSVLKPIVKENLIVGDIITIRLEIKVVEDLEFVHLKDLRASCFEPLDIISKYERVDNLYFYRSTKDVATHFFFDKIYKGTYVLEYNARINNPGSFNDGIAILQSMYAPEFSANSKNNRINVTK</sequence>
<evidence type="ECO:0000256" key="1">
    <source>
        <dbReference type="ARBA" id="ARBA00010556"/>
    </source>
</evidence>
<dbReference type="InterPro" id="IPR008969">
    <property type="entry name" value="CarboxyPept-like_regulatory"/>
</dbReference>
<dbReference type="Pfam" id="PF01835">
    <property type="entry name" value="MG2"/>
    <property type="match status" value="1"/>
</dbReference>
<dbReference type="InterPro" id="IPR002890">
    <property type="entry name" value="MG2"/>
</dbReference>
<dbReference type="Gene3D" id="2.170.130.10">
    <property type="entry name" value="TonB-dependent receptor, plug domain"/>
    <property type="match status" value="1"/>
</dbReference>
<dbReference type="SUPFAM" id="SSF48239">
    <property type="entry name" value="Terpenoid cyclases/Protein prenyltransferases"/>
    <property type="match status" value="1"/>
</dbReference>
<dbReference type="Proteomes" id="UP000830454">
    <property type="component" value="Chromosome"/>
</dbReference>
<dbReference type="InterPro" id="IPR051802">
    <property type="entry name" value="YfhM-like"/>
</dbReference>
<evidence type="ECO:0000313" key="3">
    <source>
        <dbReference type="EMBL" id="UOX34124.1"/>
    </source>
</evidence>
<dbReference type="InterPro" id="IPR012910">
    <property type="entry name" value="Plug_dom"/>
</dbReference>
<dbReference type="Pfam" id="PF17973">
    <property type="entry name" value="bMG10"/>
    <property type="match status" value="1"/>
</dbReference>
<dbReference type="EMBL" id="CP090145">
    <property type="protein sequence ID" value="UOX34124.1"/>
    <property type="molecule type" value="Genomic_DNA"/>
</dbReference>
<name>A0ABY4HMP2_9FLAO</name>
<accession>A0ABY4HMP2</accession>
<dbReference type="Pfam" id="PF07715">
    <property type="entry name" value="Plug"/>
    <property type="match status" value="1"/>
</dbReference>
<dbReference type="PANTHER" id="PTHR40094:SF1">
    <property type="entry name" value="UBIQUITIN DOMAIN-CONTAINING PROTEIN"/>
    <property type="match status" value="1"/>
</dbReference>
<dbReference type="InterPro" id="IPR037066">
    <property type="entry name" value="Plug_dom_sf"/>
</dbReference>
<dbReference type="InterPro" id="IPR001599">
    <property type="entry name" value="Macroglobln_a2"/>
</dbReference>
<dbReference type="PANTHER" id="PTHR40094">
    <property type="entry name" value="ALPHA-2-MACROGLOBULIN HOMOLOG"/>
    <property type="match status" value="1"/>
</dbReference>